<keyword evidence="1" id="KW-0812">Transmembrane</keyword>
<name>A0A8S9ZBQ6_9BILA</name>
<dbReference type="Proteomes" id="UP000605970">
    <property type="component" value="Unassembled WGS sequence"/>
</dbReference>
<evidence type="ECO:0000313" key="3">
    <source>
        <dbReference type="Proteomes" id="UP000605970"/>
    </source>
</evidence>
<keyword evidence="1" id="KW-1133">Transmembrane helix</keyword>
<feature type="transmembrane region" description="Helical" evidence="1">
    <location>
        <begin position="30"/>
        <end position="48"/>
    </location>
</feature>
<keyword evidence="1" id="KW-0472">Membrane</keyword>
<evidence type="ECO:0000313" key="2">
    <source>
        <dbReference type="EMBL" id="KAF7625981.1"/>
    </source>
</evidence>
<keyword evidence="3" id="KW-1185">Reference proteome</keyword>
<proteinExistence type="predicted"/>
<dbReference type="AlphaFoldDB" id="A0A8S9ZBQ6"/>
<gene>
    <name evidence="2" type="ORF">Mgra_00009830</name>
</gene>
<comment type="caution">
    <text evidence="2">The sequence shown here is derived from an EMBL/GenBank/DDBJ whole genome shotgun (WGS) entry which is preliminary data.</text>
</comment>
<evidence type="ECO:0000256" key="1">
    <source>
        <dbReference type="SAM" id="Phobius"/>
    </source>
</evidence>
<dbReference type="EMBL" id="JABEBT010000188">
    <property type="protein sequence ID" value="KAF7625981.1"/>
    <property type="molecule type" value="Genomic_DNA"/>
</dbReference>
<protein>
    <submittedName>
        <fullName evidence="2">Uncharacterized protein</fullName>
    </submittedName>
</protein>
<accession>A0A8S9ZBQ6</accession>
<sequence>MSFEFFKNYLITAVNLCLYRWGRPLGQQSMFVSLQLLFFLYLPLILYIRNLAQLF</sequence>
<reference evidence="2" key="1">
    <citation type="journal article" date="2020" name="Ecol. Evol.">
        <title>Genome structure and content of the rice root-knot nematode (Meloidogyne graminicola).</title>
        <authorList>
            <person name="Phan N.T."/>
            <person name="Danchin E.G.J."/>
            <person name="Klopp C."/>
            <person name="Perfus-Barbeoch L."/>
            <person name="Kozlowski D.K."/>
            <person name="Koutsovoulos G.D."/>
            <person name="Lopez-Roques C."/>
            <person name="Bouchez O."/>
            <person name="Zahm M."/>
            <person name="Besnard G."/>
            <person name="Bellafiore S."/>
        </authorList>
    </citation>
    <scope>NUCLEOTIDE SEQUENCE</scope>
    <source>
        <strain evidence="2">VN-18</strain>
    </source>
</reference>
<organism evidence="2 3">
    <name type="scientific">Meloidogyne graminicola</name>
    <dbReference type="NCBI Taxonomy" id="189291"/>
    <lineage>
        <taxon>Eukaryota</taxon>
        <taxon>Metazoa</taxon>
        <taxon>Ecdysozoa</taxon>
        <taxon>Nematoda</taxon>
        <taxon>Chromadorea</taxon>
        <taxon>Rhabditida</taxon>
        <taxon>Tylenchina</taxon>
        <taxon>Tylenchomorpha</taxon>
        <taxon>Tylenchoidea</taxon>
        <taxon>Meloidogynidae</taxon>
        <taxon>Meloidogyninae</taxon>
        <taxon>Meloidogyne</taxon>
    </lineage>
</organism>